<dbReference type="Proteomes" id="UP000076871">
    <property type="component" value="Unassembled WGS sequence"/>
</dbReference>
<dbReference type="InParanoid" id="A0A165F771"/>
<gene>
    <name evidence="3" type="ORF">LAESUDRAFT_757752</name>
</gene>
<dbReference type="Pfam" id="PF07287">
    <property type="entry name" value="AtuA"/>
    <property type="match status" value="1"/>
</dbReference>
<feature type="domain" description="Acyclic terpene utilisation N-terminal" evidence="1">
    <location>
        <begin position="34"/>
        <end position="197"/>
    </location>
</feature>
<protein>
    <submittedName>
        <fullName evidence="3">Uncharacterized protein</fullName>
    </submittedName>
</protein>
<evidence type="ECO:0000259" key="1">
    <source>
        <dbReference type="Pfam" id="PF07287"/>
    </source>
</evidence>
<dbReference type="Pfam" id="PF14330">
    <property type="entry name" value="DUF4387"/>
    <property type="match status" value="1"/>
</dbReference>
<evidence type="ECO:0000313" key="3">
    <source>
        <dbReference type="EMBL" id="KZT08520.1"/>
    </source>
</evidence>
<keyword evidence="4" id="KW-1185">Reference proteome</keyword>
<name>A0A165F771_9APHY</name>
<reference evidence="3 4" key="1">
    <citation type="journal article" date="2016" name="Mol. Biol. Evol.">
        <title>Comparative Genomics of Early-Diverging Mushroom-Forming Fungi Provides Insights into the Origins of Lignocellulose Decay Capabilities.</title>
        <authorList>
            <person name="Nagy L.G."/>
            <person name="Riley R."/>
            <person name="Tritt A."/>
            <person name="Adam C."/>
            <person name="Daum C."/>
            <person name="Floudas D."/>
            <person name="Sun H."/>
            <person name="Yadav J.S."/>
            <person name="Pangilinan J."/>
            <person name="Larsson K.H."/>
            <person name="Matsuura K."/>
            <person name="Barry K."/>
            <person name="Labutti K."/>
            <person name="Kuo R."/>
            <person name="Ohm R.A."/>
            <person name="Bhattacharya S.S."/>
            <person name="Shirouzu T."/>
            <person name="Yoshinaga Y."/>
            <person name="Martin F.M."/>
            <person name="Grigoriev I.V."/>
            <person name="Hibbett D.S."/>
        </authorList>
    </citation>
    <scope>NUCLEOTIDE SEQUENCE [LARGE SCALE GENOMIC DNA]</scope>
    <source>
        <strain evidence="3 4">93-53</strain>
    </source>
</reference>
<dbReference type="OrthoDB" id="5863171at2759"/>
<dbReference type="EMBL" id="KV427615">
    <property type="protein sequence ID" value="KZT08520.1"/>
    <property type="molecule type" value="Genomic_DNA"/>
</dbReference>
<dbReference type="RefSeq" id="XP_040766260.1">
    <property type="nucleotide sequence ID" value="XM_040912355.1"/>
</dbReference>
<feature type="domain" description="DUF4387" evidence="2">
    <location>
        <begin position="292"/>
        <end position="378"/>
    </location>
</feature>
<dbReference type="InterPro" id="IPR025496">
    <property type="entry name" value="DUF4387"/>
</dbReference>
<dbReference type="GeneID" id="63829383"/>
<evidence type="ECO:0000259" key="2">
    <source>
        <dbReference type="Pfam" id="PF14330"/>
    </source>
</evidence>
<sequence>MATNTVITTNEHELSIIALTQHQLGHAWAWLRSAHTLYEKTHPDMLPGPSGMLNLTHIMYKQLTLHIMHVRGIMFESRPYRIKLKGVKKTGFRLVFIGGIRDVGLIAQINHVLSIVENDAQMMDLKFTGDNCCIAFDVYGKNRVMGLLEAVKQHTHELCVLCEVLTPTQGLVHSVFNALYIVLLHTPYAYQVHPSPSPVLPHSHAISWVAMGENLVSPFTSMETGLGEASEFCVYHLIDVDDPLAPFPITYQTMSSAAHALEQMKKEMEGKKVDLVTQWQWAIKCGEKVIELQDVVMVLRSKNSGPYKLMFDVIFLNEENFQEVKNSGVPKKDILVKVYGVKPEMMLTCLFFPQVHAFKFTISRMQPNGSFGETDMHGLICNIDLKRSD</sequence>
<dbReference type="AlphaFoldDB" id="A0A165F771"/>
<organism evidence="3 4">
    <name type="scientific">Laetiporus sulphureus 93-53</name>
    <dbReference type="NCBI Taxonomy" id="1314785"/>
    <lineage>
        <taxon>Eukaryota</taxon>
        <taxon>Fungi</taxon>
        <taxon>Dikarya</taxon>
        <taxon>Basidiomycota</taxon>
        <taxon>Agaricomycotina</taxon>
        <taxon>Agaricomycetes</taxon>
        <taxon>Polyporales</taxon>
        <taxon>Laetiporus</taxon>
    </lineage>
</organism>
<proteinExistence type="predicted"/>
<evidence type="ECO:0000313" key="4">
    <source>
        <dbReference type="Proteomes" id="UP000076871"/>
    </source>
</evidence>
<accession>A0A165F771</accession>
<dbReference type="InterPro" id="IPR010839">
    <property type="entry name" value="AtuA_N"/>
</dbReference>
<dbReference type="STRING" id="1314785.A0A165F771"/>